<dbReference type="Gene3D" id="2.160.20.10">
    <property type="entry name" value="Single-stranded right-handed beta-helix, Pectin lyase-like"/>
    <property type="match status" value="1"/>
</dbReference>
<dbReference type="AlphaFoldDB" id="A0A4Y1QQU9"/>
<dbReference type="EC" id="4.2.2.2" evidence="5 12"/>
<name>A0A4Y1QQU9_PRUDU</name>
<keyword evidence="11 12" id="KW-0456">Lyase</keyword>
<comment type="pathway">
    <text evidence="3 12">Glycan metabolism; pectin degradation; 2-dehydro-3-deoxy-D-gluconate from pectin: step 2/5.</text>
</comment>
<evidence type="ECO:0000259" key="13">
    <source>
        <dbReference type="SMART" id="SM00656"/>
    </source>
</evidence>
<keyword evidence="6" id="KW-0964">Secreted</keyword>
<protein>
    <recommendedName>
        <fullName evidence="5 12">Pectate lyase</fullName>
        <ecNumber evidence="5 12">4.2.2.2</ecNumber>
    </recommendedName>
</protein>
<keyword evidence="8" id="KW-0732">Signal</keyword>
<evidence type="ECO:0000256" key="10">
    <source>
        <dbReference type="ARBA" id="ARBA00023180"/>
    </source>
</evidence>
<reference evidence="14" key="1">
    <citation type="journal article" date="2019" name="Science">
        <title>Mutation of a bHLH transcription factor allowed almond domestication.</title>
        <authorList>
            <person name="Sanchez-Perez R."/>
            <person name="Pavan S."/>
            <person name="Mazzeo R."/>
            <person name="Moldovan C."/>
            <person name="Aiese Cigliano R."/>
            <person name="Del Cueto J."/>
            <person name="Ricciardi F."/>
            <person name="Lotti C."/>
            <person name="Ricciardi L."/>
            <person name="Dicenta F."/>
            <person name="Lopez-Marques R.L."/>
            <person name="Lindberg Moller B."/>
        </authorList>
    </citation>
    <scope>NUCLEOTIDE SEQUENCE</scope>
</reference>
<dbReference type="Pfam" id="PF04431">
    <property type="entry name" value="Pec_lyase_N"/>
    <property type="match status" value="1"/>
</dbReference>
<dbReference type="GO" id="GO:0046872">
    <property type="term" value="F:metal ion binding"/>
    <property type="evidence" value="ECO:0007669"/>
    <property type="project" value="UniProtKB-KW"/>
</dbReference>
<feature type="non-terminal residue" evidence="14">
    <location>
        <position position="1"/>
    </location>
</feature>
<comment type="subcellular location">
    <subcellularLocation>
        <location evidence="2">Secreted</location>
        <location evidence="2">Cell wall</location>
    </subcellularLocation>
</comment>
<dbReference type="GO" id="GO:0045490">
    <property type="term" value="P:pectin catabolic process"/>
    <property type="evidence" value="ECO:0007669"/>
    <property type="project" value="UniProtKB-UniPathway"/>
</dbReference>
<evidence type="ECO:0000256" key="8">
    <source>
        <dbReference type="ARBA" id="ARBA00022729"/>
    </source>
</evidence>
<dbReference type="EMBL" id="AP019297">
    <property type="protein sequence ID" value="BBG94209.1"/>
    <property type="molecule type" value="Genomic_DNA"/>
</dbReference>
<dbReference type="PANTHER" id="PTHR31683:SF181">
    <property type="entry name" value="PECTATE LYASE 6-RELATED"/>
    <property type="match status" value="1"/>
</dbReference>
<keyword evidence="7 12" id="KW-0479">Metal-binding</keyword>
<dbReference type="PRINTS" id="PR00807">
    <property type="entry name" value="AMBALLERGEN"/>
</dbReference>
<evidence type="ECO:0000256" key="4">
    <source>
        <dbReference type="ARBA" id="ARBA00010980"/>
    </source>
</evidence>
<evidence type="ECO:0000256" key="5">
    <source>
        <dbReference type="ARBA" id="ARBA00012272"/>
    </source>
</evidence>
<keyword evidence="6" id="KW-0134">Cell wall</keyword>
<evidence type="ECO:0000256" key="1">
    <source>
        <dbReference type="ARBA" id="ARBA00000695"/>
    </source>
</evidence>
<dbReference type="InterPro" id="IPR045032">
    <property type="entry name" value="PEL"/>
</dbReference>
<evidence type="ECO:0000256" key="7">
    <source>
        <dbReference type="ARBA" id="ARBA00022723"/>
    </source>
</evidence>
<feature type="domain" description="Pectate lyase" evidence="13">
    <location>
        <begin position="215"/>
        <end position="412"/>
    </location>
</feature>
<evidence type="ECO:0000256" key="9">
    <source>
        <dbReference type="ARBA" id="ARBA00022837"/>
    </source>
</evidence>
<dbReference type="SMART" id="SM00656">
    <property type="entry name" value="Amb_all"/>
    <property type="match status" value="1"/>
</dbReference>
<dbReference type="InterPro" id="IPR012334">
    <property type="entry name" value="Pectin_lyas_fold"/>
</dbReference>
<accession>A0A4Y1QQU9</accession>
<comment type="catalytic activity">
    <reaction evidence="1 12">
        <text>Eliminative cleavage of (1-&gt;4)-alpha-D-galacturonan to give oligosaccharides with 4-deoxy-alpha-D-galact-4-enuronosyl groups at their non-reducing ends.</text>
        <dbReference type="EC" id="4.2.2.2"/>
    </reaction>
</comment>
<dbReference type="InterPro" id="IPR007524">
    <property type="entry name" value="Pec_lyase_N"/>
</dbReference>
<evidence type="ECO:0000313" key="14">
    <source>
        <dbReference type="EMBL" id="BBG94209.1"/>
    </source>
</evidence>
<dbReference type="Pfam" id="PF00544">
    <property type="entry name" value="Pectate_lyase_4"/>
    <property type="match status" value="1"/>
</dbReference>
<sequence length="509" mass="56636">TPPSPPQDKAIDEPVILLWPIQSVALAWLGLDLSGATWASLKYSLLVARGGGLQNKKITGKIRSSNHDTDGTDQEEVQLDIYWKQRAEEAEKEAMQSFQTDPEQVTEEFNSNVGELLMKQNGTRRHLRGNKKYNGPCMATNPMDACWRCDKNWAKNRKRLADCVQGFGKKTTGGKAGPIYVVTDPSDLDLVNPKPGTLRHAVIQKGPLWIIFARNMVIRLQQELLVASDKTIDGRGANVNIHDGAGITLQFVKNVIITNLHIKKIVPKEGGMIRDSVDHIGTRTKSDGDGISIFGSSNVWIDHVSMEKCADGLIDAIMGSTAITISNSHFTHHNDVMLFGASNSYTQDKIMQITVAFNHFGQGLVQRMPRCRHGFFHVVNNDYTHWLMYAIGGSMNPTIISQGNRFIAPPNQGAKEVTKRDHTEEAEWKNWEWRSEGDLMMNGAIFVQSGSGKSNHPAKMDLMPFKPGPMSQSSQSFPVLLTALLANLARHFPPFFCHHGLFVFVCKHK</sequence>
<dbReference type="PANTHER" id="PTHR31683">
    <property type="entry name" value="PECTATE LYASE 18-RELATED"/>
    <property type="match status" value="1"/>
</dbReference>
<comment type="cofactor">
    <cofactor evidence="12">
        <name>Ca(2+)</name>
        <dbReference type="ChEBI" id="CHEBI:29108"/>
    </cofactor>
    <text evidence="12">Binds 1 Ca(2+) ion. Required for its activity.</text>
</comment>
<gene>
    <name evidence="14" type="ORF">Prudu_002434</name>
</gene>
<comment type="similarity">
    <text evidence="4 12">Belongs to the polysaccharide lyase 1 family.</text>
</comment>
<evidence type="ECO:0000256" key="6">
    <source>
        <dbReference type="ARBA" id="ARBA00022512"/>
    </source>
</evidence>
<organism evidence="14">
    <name type="scientific">Prunus dulcis</name>
    <name type="common">Almond</name>
    <name type="synonym">Amygdalus dulcis</name>
    <dbReference type="NCBI Taxonomy" id="3755"/>
    <lineage>
        <taxon>Eukaryota</taxon>
        <taxon>Viridiplantae</taxon>
        <taxon>Streptophyta</taxon>
        <taxon>Embryophyta</taxon>
        <taxon>Tracheophyta</taxon>
        <taxon>Spermatophyta</taxon>
        <taxon>Magnoliopsida</taxon>
        <taxon>eudicotyledons</taxon>
        <taxon>Gunneridae</taxon>
        <taxon>Pentapetalae</taxon>
        <taxon>rosids</taxon>
        <taxon>fabids</taxon>
        <taxon>Rosales</taxon>
        <taxon>Rosaceae</taxon>
        <taxon>Amygdaloideae</taxon>
        <taxon>Amygdaleae</taxon>
        <taxon>Prunus</taxon>
    </lineage>
</organism>
<evidence type="ECO:0000256" key="2">
    <source>
        <dbReference type="ARBA" id="ARBA00004191"/>
    </source>
</evidence>
<dbReference type="UniPathway" id="UPA00545">
    <property type="reaction ID" value="UER00824"/>
</dbReference>
<dbReference type="InterPro" id="IPR002022">
    <property type="entry name" value="Pec_lyase"/>
</dbReference>
<dbReference type="InterPro" id="IPR011050">
    <property type="entry name" value="Pectin_lyase_fold/virulence"/>
</dbReference>
<keyword evidence="10" id="KW-0325">Glycoprotein</keyword>
<evidence type="ECO:0000256" key="12">
    <source>
        <dbReference type="RuleBase" id="RU361123"/>
    </source>
</evidence>
<dbReference type="SUPFAM" id="SSF51126">
    <property type="entry name" value="Pectin lyase-like"/>
    <property type="match status" value="1"/>
</dbReference>
<keyword evidence="9 12" id="KW-0106">Calcium</keyword>
<proteinExistence type="inferred from homology"/>
<dbReference type="GO" id="GO:0030570">
    <property type="term" value="F:pectate lyase activity"/>
    <property type="evidence" value="ECO:0007669"/>
    <property type="project" value="UniProtKB-EC"/>
</dbReference>
<dbReference type="InterPro" id="IPR018082">
    <property type="entry name" value="AmbAllergen"/>
</dbReference>
<evidence type="ECO:0000256" key="3">
    <source>
        <dbReference type="ARBA" id="ARBA00005220"/>
    </source>
</evidence>
<evidence type="ECO:0000256" key="11">
    <source>
        <dbReference type="ARBA" id="ARBA00023239"/>
    </source>
</evidence>